<reference evidence="1 2" key="1">
    <citation type="journal article" date="2008" name="Science">
        <title>The Physcomitrella genome reveals evolutionary insights into the conquest of land by plants.</title>
        <authorList>
            <person name="Rensing S."/>
            <person name="Lang D."/>
            <person name="Zimmer A."/>
            <person name="Terry A."/>
            <person name="Salamov A."/>
            <person name="Shapiro H."/>
            <person name="Nishiyama T."/>
            <person name="Perroud P.-F."/>
            <person name="Lindquist E."/>
            <person name="Kamisugi Y."/>
            <person name="Tanahashi T."/>
            <person name="Sakakibara K."/>
            <person name="Fujita T."/>
            <person name="Oishi K."/>
            <person name="Shin-I T."/>
            <person name="Kuroki Y."/>
            <person name="Toyoda A."/>
            <person name="Suzuki Y."/>
            <person name="Hashimoto A."/>
            <person name="Yamaguchi K."/>
            <person name="Sugano A."/>
            <person name="Kohara Y."/>
            <person name="Fujiyama A."/>
            <person name="Anterola A."/>
            <person name="Aoki S."/>
            <person name="Ashton N."/>
            <person name="Barbazuk W.B."/>
            <person name="Barker E."/>
            <person name="Bennetzen J."/>
            <person name="Bezanilla M."/>
            <person name="Blankenship R."/>
            <person name="Cho S.H."/>
            <person name="Dutcher S."/>
            <person name="Estelle M."/>
            <person name="Fawcett J.A."/>
            <person name="Gundlach H."/>
            <person name="Hanada K."/>
            <person name="Heyl A."/>
            <person name="Hicks K.A."/>
            <person name="Hugh J."/>
            <person name="Lohr M."/>
            <person name="Mayer K."/>
            <person name="Melkozernov A."/>
            <person name="Murata T."/>
            <person name="Nelson D."/>
            <person name="Pils B."/>
            <person name="Prigge M."/>
            <person name="Reiss B."/>
            <person name="Renner T."/>
            <person name="Rombauts S."/>
            <person name="Rushton P."/>
            <person name="Sanderfoot A."/>
            <person name="Schween G."/>
            <person name="Shiu S.-H."/>
            <person name="Stueber K."/>
            <person name="Theodoulou F.L."/>
            <person name="Tu H."/>
            <person name="Van de Peer Y."/>
            <person name="Verrier P.J."/>
            <person name="Waters E."/>
            <person name="Wood A."/>
            <person name="Yang L."/>
            <person name="Cove D."/>
            <person name="Cuming A."/>
            <person name="Hasebe M."/>
            <person name="Lucas S."/>
            <person name="Mishler D.B."/>
            <person name="Reski R."/>
            <person name="Grigoriev I."/>
            <person name="Quatrano R.S."/>
            <person name="Boore J.L."/>
        </authorList>
    </citation>
    <scope>NUCLEOTIDE SEQUENCE [LARGE SCALE GENOMIC DNA]</scope>
    <source>
        <strain evidence="1 2">cv. Gransden 2004</strain>
    </source>
</reference>
<dbReference type="Gramene" id="Pp3c20_3610V3.3">
    <property type="protein sequence ID" value="Pp3c20_3610V3.3"/>
    <property type="gene ID" value="Pp3c20_3610"/>
</dbReference>
<protein>
    <submittedName>
        <fullName evidence="1">Uncharacterized protein</fullName>
    </submittedName>
</protein>
<evidence type="ECO:0000313" key="1">
    <source>
        <dbReference type="EnsemblPlants" id="Pp3c20_3610V3.3"/>
    </source>
</evidence>
<dbReference type="AlphaFoldDB" id="A0A7I4C1X6"/>
<gene>
    <name evidence="1" type="primary">LOC112273469</name>
</gene>
<dbReference type="PANTHER" id="PTHR35727:SF7">
    <property type="entry name" value="S-ADENOSYLMETHIONINE DECARBOXYLASE PROENZYME"/>
    <property type="match status" value="1"/>
</dbReference>
<dbReference type="InterPro" id="IPR012511">
    <property type="entry name" value="AdoMetDC_leader"/>
</dbReference>
<reference evidence="1" key="3">
    <citation type="submission" date="2020-12" db="UniProtKB">
        <authorList>
            <consortium name="EnsemblPlants"/>
        </authorList>
    </citation>
    <scope>IDENTIFICATION</scope>
</reference>
<dbReference type="EnsemblPlants" id="Pp3c20_3610V3.3">
    <property type="protein sequence ID" value="Pp3c20_3610V3.3"/>
    <property type="gene ID" value="Pp3c20_3610"/>
</dbReference>
<evidence type="ECO:0000313" key="2">
    <source>
        <dbReference type="Proteomes" id="UP000006727"/>
    </source>
</evidence>
<dbReference type="PANTHER" id="PTHR35727">
    <property type="entry name" value="BNAA05G33520D PROTEIN"/>
    <property type="match status" value="1"/>
</dbReference>
<organism evidence="1 2">
    <name type="scientific">Physcomitrium patens</name>
    <name type="common">Spreading-leaved earth moss</name>
    <name type="synonym">Physcomitrella patens</name>
    <dbReference type="NCBI Taxonomy" id="3218"/>
    <lineage>
        <taxon>Eukaryota</taxon>
        <taxon>Viridiplantae</taxon>
        <taxon>Streptophyta</taxon>
        <taxon>Embryophyta</taxon>
        <taxon>Bryophyta</taxon>
        <taxon>Bryophytina</taxon>
        <taxon>Bryopsida</taxon>
        <taxon>Funariidae</taxon>
        <taxon>Funariales</taxon>
        <taxon>Funariaceae</taxon>
        <taxon>Physcomitrium</taxon>
    </lineage>
</organism>
<sequence length="49" mass="5419">METKGGNKSKKSSIQYESPLGYVIEDVRPHGGSEKFRTAAYSNCVRKPS</sequence>
<proteinExistence type="predicted"/>
<name>A0A7I4C1X6_PHYPA</name>
<dbReference type="Pfam" id="PF08132">
    <property type="entry name" value="AdoMetDC_leader"/>
    <property type="match status" value="1"/>
</dbReference>
<reference evidence="1 2" key="2">
    <citation type="journal article" date="2018" name="Plant J.">
        <title>The Physcomitrella patens chromosome-scale assembly reveals moss genome structure and evolution.</title>
        <authorList>
            <person name="Lang D."/>
            <person name="Ullrich K.K."/>
            <person name="Murat F."/>
            <person name="Fuchs J."/>
            <person name="Jenkins J."/>
            <person name="Haas F.B."/>
            <person name="Piednoel M."/>
            <person name="Gundlach H."/>
            <person name="Van Bel M."/>
            <person name="Meyberg R."/>
            <person name="Vives C."/>
            <person name="Morata J."/>
            <person name="Symeonidi A."/>
            <person name="Hiss M."/>
            <person name="Muchero W."/>
            <person name="Kamisugi Y."/>
            <person name="Saleh O."/>
            <person name="Blanc G."/>
            <person name="Decker E.L."/>
            <person name="van Gessel N."/>
            <person name="Grimwood J."/>
            <person name="Hayes R.D."/>
            <person name="Graham S.W."/>
            <person name="Gunter L.E."/>
            <person name="McDaniel S.F."/>
            <person name="Hoernstein S.N.W."/>
            <person name="Larsson A."/>
            <person name="Li F.W."/>
            <person name="Perroud P.F."/>
            <person name="Phillips J."/>
            <person name="Ranjan P."/>
            <person name="Rokshar D.S."/>
            <person name="Rothfels C.J."/>
            <person name="Schneider L."/>
            <person name="Shu S."/>
            <person name="Stevenson D.W."/>
            <person name="Thummler F."/>
            <person name="Tillich M."/>
            <person name="Villarreal Aguilar J.C."/>
            <person name="Widiez T."/>
            <person name="Wong G.K."/>
            <person name="Wymore A."/>
            <person name="Zhang Y."/>
            <person name="Zimmer A.D."/>
            <person name="Quatrano R.S."/>
            <person name="Mayer K.F.X."/>
            <person name="Goodstein D."/>
            <person name="Casacuberta J.M."/>
            <person name="Vandepoele K."/>
            <person name="Reski R."/>
            <person name="Cuming A.C."/>
            <person name="Tuskan G.A."/>
            <person name="Maumus F."/>
            <person name="Salse J."/>
            <person name="Schmutz J."/>
            <person name="Rensing S.A."/>
        </authorList>
    </citation>
    <scope>NUCLEOTIDE SEQUENCE [LARGE SCALE GENOMIC DNA]</scope>
    <source>
        <strain evidence="1 2">cv. Gransden 2004</strain>
    </source>
</reference>
<dbReference type="EMBL" id="ABEU02000020">
    <property type="status" value="NOT_ANNOTATED_CDS"/>
    <property type="molecule type" value="Genomic_DNA"/>
</dbReference>
<keyword evidence="2" id="KW-1185">Reference proteome</keyword>
<dbReference type="Proteomes" id="UP000006727">
    <property type="component" value="Chromosome 20"/>
</dbReference>
<accession>A0A7I4C1X6</accession>